<reference evidence="1" key="1">
    <citation type="submission" date="2021-08" db="EMBL/GenBank/DDBJ databases">
        <title>The first chromosome-level gecko genome reveals the dynamic sex chromosomes of Neotropical dwarf geckos (Sphaerodactylidae: Sphaerodactylus).</title>
        <authorList>
            <person name="Pinto B.J."/>
            <person name="Keating S.E."/>
            <person name="Gamble T."/>
        </authorList>
    </citation>
    <scope>NUCLEOTIDE SEQUENCE</scope>
    <source>
        <strain evidence="1">TG3544</strain>
    </source>
</reference>
<name>A0ACB8E6M7_9SAUR</name>
<evidence type="ECO:0000313" key="1">
    <source>
        <dbReference type="EMBL" id="KAH7987943.1"/>
    </source>
</evidence>
<proteinExistence type="predicted"/>
<organism evidence="1 2">
    <name type="scientific">Sphaerodactylus townsendi</name>
    <dbReference type="NCBI Taxonomy" id="933632"/>
    <lineage>
        <taxon>Eukaryota</taxon>
        <taxon>Metazoa</taxon>
        <taxon>Chordata</taxon>
        <taxon>Craniata</taxon>
        <taxon>Vertebrata</taxon>
        <taxon>Euteleostomi</taxon>
        <taxon>Lepidosauria</taxon>
        <taxon>Squamata</taxon>
        <taxon>Bifurcata</taxon>
        <taxon>Gekkota</taxon>
        <taxon>Sphaerodactylidae</taxon>
        <taxon>Sphaerodactylus</taxon>
    </lineage>
</organism>
<dbReference type="Proteomes" id="UP000827872">
    <property type="component" value="Linkage Group LG10"/>
</dbReference>
<accession>A0ACB8E6M7</accession>
<protein>
    <submittedName>
        <fullName evidence="1">Uncharacterized protein</fullName>
    </submittedName>
</protein>
<dbReference type="EMBL" id="CM037623">
    <property type="protein sequence ID" value="KAH7987943.1"/>
    <property type="molecule type" value="Genomic_DNA"/>
</dbReference>
<gene>
    <name evidence="1" type="ORF">K3G42_002116</name>
</gene>
<comment type="caution">
    <text evidence="1">The sequence shown here is derived from an EMBL/GenBank/DDBJ whole genome shotgun (WGS) entry which is preliminary data.</text>
</comment>
<keyword evidence="2" id="KW-1185">Reference proteome</keyword>
<sequence>MNKTRAPHGSCPEEGKVSEGDSLSCTSPVSYTNRSPAGKVDDVNLSSGHRPPQLHGLLSTDRGHASPSIAFWGVSVGDSVSHGIRASGESLVIYRGCESIKIKERMLQMAVVTYSRLVTCILVVFDL</sequence>
<evidence type="ECO:0000313" key="2">
    <source>
        <dbReference type="Proteomes" id="UP000827872"/>
    </source>
</evidence>